<accession>A0A928VVD8</accession>
<dbReference type="PANTHER" id="PTHR34800:SF1">
    <property type="entry name" value="TETRAPYRROLE-BINDING PROTEIN, CHLOROPLASTIC"/>
    <property type="match status" value="1"/>
</dbReference>
<dbReference type="EMBL" id="JADEXQ010000163">
    <property type="protein sequence ID" value="MBE9033202.1"/>
    <property type="molecule type" value="Genomic_DNA"/>
</dbReference>
<evidence type="ECO:0000313" key="4">
    <source>
        <dbReference type="Proteomes" id="UP000625316"/>
    </source>
</evidence>
<evidence type="ECO:0000313" key="3">
    <source>
        <dbReference type="EMBL" id="MBE9033202.1"/>
    </source>
</evidence>
<dbReference type="Pfam" id="PF05419">
    <property type="entry name" value="GUN4"/>
    <property type="match status" value="1"/>
</dbReference>
<protein>
    <submittedName>
        <fullName evidence="3">GUN4 domain-containing protein</fullName>
    </submittedName>
</protein>
<reference evidence="3" key="1">
    <citation type="submission" date="2020-10" db="EMBL/GenBank/DDBJ databases">
        <authorList>
            <person name="Castelo-Branco R."/>
            <person name="Eusebio N."/>
            <person name="Adriana R."/>
            <person name="Vieira A."/>
            <person name="Brugerolle De Fraissinette N."/>
            <person name="Rezende De Castro R."/>
            <person name="Schneider M.P."/>
            <person name="Vasconcelos V."/>
            <person name="Leao P.N."/>
        </authorList>
    </citation>
    <scope>NUCLEOTIDE SEQUENCE</scope>
    <source>
        <strain evidence="3">LEGE 11480</strain>
    </source>
</reference>
<feature type="domain" description="GUN4-like" evidence="2">
    <location>
        <begin position="76"/>
        <end position="178"/>
    </location>
</feature>
<dbReference type="PANTHER" id="PTHR34800">
    <property type="entry name" value="TETRAPYRROLE-BINDING PROTEIN, CHLOROPLASTIC"/>
    <property type="match status" value="1"/>
</dbReference>
<evidence type="ECO:0000259" key="2">
    <source>
        <dbReference type="Pfam" id="PF05419"/>
    </source>
</evidence>
<gene>
    <name evidence="3" type="ORF">IQ266_26045</name>
</gene>
<keyword evidence="4" id="KW-1185">Reference proteome</keyword>
<dbReference type="Gene3D" id="1.25.40.620">
    <property type="match status" value="1"/>
</dbReference>
<dbReference type="RefSeq" id="WP_264328011.1">
    <property type="nucleotide sequence ID" value="NZ_JADEXQ010000163.1"/>
</dbReference>
<proteinExistence type="predicted"/>
<sequence length="240" mass="26670">MQRYRFNHFGSTLVAGLVMGIIGAAPVAAIPFNPGEIPAPPKIAPRRTPRSAVSPQRATSKPLAKPKYMAEPFVTSKRNLDYERLQSLMKSGEWAEANQLTSRILLTIGKGTEQGYLTANQIRKMSCRELKTVDQLWRYYTGWRSGLSAQARVWRKLKGMTRKDAQKFEAKVGWHKRRLNPNPKAAQIGHLPFRPTGNGGTPDAWGGAWIKAMPNRLSACGLMPPAPKPVATRKTAAKKR</sequence>
<dbReference type="SUPFAM" id="SSF140869">
    <property type="entry name" value="GUN4-like"/>
    <property type="match status" value="1"/>
</dbReference>
<evidence type="ECO:0000256" key="1">
    <source>
        <dbReference type="SAM" id="MobiDB-lite"/>
    </source>
</evidence>
<dbReference type="Proteomes" id="UP000625316">
    <property type="component" value="Unassembled WGS sequence"/>
</dbReference>
<name>A0A928VVD8_9CYAN</name>
<organism evidence="3 4">
    <name type="scientific">Romeriopsis navalis LEGE 11480</name>
    <dbReference type="NCBI Taxonomy" id="2777977"/>
    <lineage>
        <taxon>Bacteria</taxon>
        <taxon>Bacillati</taxon>
        <taxon>Cyanobacteriota</taxon>
        <taxon>Cyanophyceae</taxon>
        <taxon>Leptolyngbyales</taxon>
        <taxon>Leptolyngbyaceae</taxon>
        <taxon>Romeriopsis</taxon>
        <taxon>Romeriopsis navalis</taxon>
    </lineage>
</organism>
<dbReference type="AlphaFoldDB" id="A0A928VVD8"/>
<comment type="caution">
    <text evidence="3">The sequence shown here is derived from an EMBL/GenBank/DDBJ whole genome shotgun (WGS) entry which is preliminary data.</text>
</comment>
<dbReference type="CDD" id="cd16383">
    <property type="entry name" value="GUN4"/>
    <property type="match status" value="1"/>
</dbReference>
<dbReference type="InterPro" id="IPR008629">
    <property type="entry name" value="GUN4-like"/>
</dbReference>
<dbReference type="InterPro" id="IPR037215">
    <property type="entry name" value="GUN4-like_sf"/>
</dbReference>
<dbReference type="GO" id="GO:0046906">
    <property type="term" value="F:tetrapyrrole binding"/>
    <property type="evidence" value="ECO:0007669"/>
    <property type="project" value="TreeGrafter"/>
</dbReference>
<feature type="region of interest" description="Disordered" evidence="1">
    <location>
        <begin position="39"/>
        <end position="61"/>
    </location>
</feature>